<evidence type="ECO:0000313" key="12">
    <source>
        <dbReference type="Proteomes" id="UP000472755"/>
    </source>
</evidence>
<dbReference type="EMBL" id="WMZR01000013">
    <property type="protein sequence ID" value="MTS51991.1"/>
    <property type="molecule type" value="Genomic_DNA"/>
</dbReference>
<evidence type="ECO:0000259" key="2">
    <source>
        <dbReference type="Pfam" id="PF03819"/>
    </source>
</evidence>
<dbReference type="GO" id="GO:0006203">
    <property type="term" value="P:dGTP catabolic process"/>
    <property type="evidence" value="ECO:0007669"/>
    <property type="project" value="TreeGrafter"/>
</dbReference>
<evidence type="ECO:0000313" key="10">
    <source>
        <dbReference type="Proteomes" id="UP000431913"/>
    </source>
</evidence>
<gene>
    <name evidence="5" type="primary">mazG</name>
    <name evidence="4" type="ORF">ASJ35_07235</name>
    <name evidence="5" type="ORF">FYJ76_05030</name>
    <name evidence="7" type="ORF">GMD52_10600</name>
    <name evidence="6" type="ORF">GMD59_17055</name>
    <name evidence="3" type="ORF">TQ39_07925</name>
</gene>
<dbReference type="GO" id="GO:0046047">
    <property type="term" value="P:TTP catabolic process"/>
    <property type="evidence" value="ECO:0007669"/>
    <property type="project" value="TreeGrafter"/>
</dbReference>
<dbReference type="GeneID" id="42856528"/>
<evidence type="ECO:0000313" key="5">
    <source>
        <dbReference type="EMBL" id="MST91303.1"/>
    </source>
</evidence>
<keyword evidence="1" id="KW-0175">Coiled coil</keyword>
<dbReference type="CDD" id="cd11529">
    <property type="entry name" value="NTP-PPase_MazG_Cterm"/>
    <property type="match status" value="1"/>
</dbReference>
<dbReference type="FunFam" id="1.10.287.1080:FF:000001">
    <property type="entry name" value="Nucleoside triphosphate pyrophosphohydrolase"/>
    <property type="match status" value="1"/>
</dbReference>
<dbReference type="InterPro" id="IPR048011">
    <property type="entry name" value="NTP-PPase_MazG-like_C"/>
</dbReference>
<proteinExistence type="predicted"/>
<dbReference type="GO" id="GO:0006950">
    <property type="term" value="P:response to stress"/>
    <property type="evidence" value="ECO:0007669"/>
    <property type="project" value="UniProtKB-ARBA"/>
</dbReference>
<feature type="domain" description="NTP pyrophosphohydrolase MazG-like" evidence="2">
    <location>
        <begin position="35"/>
        <end position="108"/>
    </location>
</feature>
<evidence type="ECO:0000313" key="9">
    <source>
        <dbReference type="Proteomes" id="UP000053433"/>
    </source>
</evidence>
<dbReference type="GO" id="GO:0046081">
    <property type="term" value="P:dUTP catabolic process"/>
    <property type="evidence" value="ECO:0007669"/>
    <property type="project" value="TreeGrafter"/>
</dbReference>
<reference evidence="3" key="1">
    <citation type="submission" date="2015-02" db="EMBL/GenBank/DDBJ databases">
        <title>A novel member of the family Ruminococcaceae isolated from human feces.</title>
        <authorList>
            <person name="Shkoporov A.N."/>
            <person name="Chaplin A.V."/>
            <person name="Motuzova O.V."/>
            <person name="Kafarskaia L.I."/>
            <person name="Khokhlova E.V."/>
            <person name="Efimov B.A."/>
        </authorList>
    </citation>
    <scope>NUCLEOTIDE SEQUENCE [LARGE SCALE GENOMIC DNA]</scope>
    <source>
        <strain evidence="3">585-1</strain>
    </source>
</reference>
<dbReference type="NCBIfam" id="NF007113">
    <property type="entry name" value="PRK09562.1"/>
    <property type="match status" value="1"/>
</dbReference>
<dbReference type="Proteomes" id="UP000472755">
    <property type="component" value="Unassembled WGS sequence"/>
</dbReference>
<dbReference type="Proteomes" id="UP000032483">
    <property type="component" value="Unassembled WGS sequence"/>
</dbReference>
<dbReference type="InterPro" id="IPR004518">
    <property type="entry name" value="MazG-like_dom"/>
</dbReference>
<dbReference type="Proteomes" id="UP000431913">
    <property type="component" value="Unassembled WGS sequence"/>
</dbReference>
<evidence type="ECO:0000313" key="11">
    <source>
        <dbReference type="Proteomes" id="UP000449193"/>
    </source>
</evidence>
<reference evidence="5 10" key="4">
    <citation type="submission" date="2019-08" db="EMBL/GenBank/DDBJ databases">
        <title>In-depth cultivation of the pig gut microbiome towards novel bacterial diversity and tailored functional studies.</title>
        <authorList>
            <person name="Wylensek D."/>
            <person name="Hitch T.C.A."/>
            <person name="Clavel T."/>
        </authorList>
    </citation>
    <scope>NUCLEOTIDE SEQUENCE [LARGE SCALE GENOMIC DNA]</scope>
    <source>
        <strain evidence="5 10">WCA3-601-WT-6J</strain>
    </source>
</reference>
<dbReference type="Proteomes" id="UP000053433">
    <property type="component" value="Unassembled WGS sequence"/>
</dbReference>
<dbReference type="EMBL" id="VUNJ01000004">
    <property type="protein sequence ID" value="MST91303.1"/>
    <property type="molecule type" value="Genomic_DNA"/>
</dbReference>
<sequence>MNGLTQKERYNMEDLLEIVALLRDPENGCPWDKVQTHTSIRKNFIEETYEVADAIDLADASLLCEELGDVLLQVALHTRMEEEQGAFTFGDVCTGICKKLIYRHPHIFGDAGAQTPDEALQNWEALKRREKHREGAGDDLDSVPAALPALMRSRKVAKRAADHGFTYPDAQAAIADLEQELTELKQAVAQGSADAQQEELGDVLFSAANVSRFLDCDAEEALDAATVKFVRRFREMERLAAQQGCAVDDLSAAELDKLWKRAKEVFTKR</sequence>
<dbReference type="EMBL" id="WMZU01000043">
    <property type="protein sequence ID" value="MTS28978.1"/>
    <property type="molecule type" value="Genomic_DNA"/>
</dbReference>
<dbReference type="Gene3D" id="1.10.287.1080">
    <property type="entry name" value="MazG-like"/>
    <property type="match status" value="2"/>
</dbReference>
<dbReference type="EMBL" id="LMUA01000007">
    <property type="protein sequence ID" value="KUE76789.1"/>
    <property type="molecule type" value="Genomic_DNA"/>
</dbReference>
<dbReference type="PATRIC" id="fig|1550024.3.peg.1798"/>
<accession>A0A0D8J027</accession>
<organism evidence="3 8">
    <name type="scientific">Ruthenibacterium lactatiformans</name>
    <dbReference type="NCBI Taxonomy" id="1550024"/>
    <lineage>
        <taxon>Bacteria</taxon>
        <taxon>Bacillati</taxon>
        <taxon>Bacillota</taxon>
        <taxon>Clostridia</taxon>
        <taxon>Eubacteriales</taxon>
        <taxon>Oscillospiraceae</taxon>
        <taxon>Ruthenibacterium</taxon>
    </lineage>
</organism>
<feature type="coiled-coil region" evidence="1">
    <location>
        <begin position="167"/>
        <end position="194"/>
    </location>
</feature>
<dbReference type="EC" id="3.6.1.9" evidence="5"/>
<dbReference type="AlphaFoldDB" id="A0A0D8J027"/>
<dbReference type="CDD" id="cd11528">
    <property type="entry name" value="NTP-PPase_MazG_Nterm"/>
    <property type="match status" value="1"/>
</dbReference>
<dbReference type="PANTHER" id="PTHR30522">
    <property type="entry name" value="NUCLEOSIDE TRIPHOSPHATE PYROPHOSPHOHYDROLASE"/>
    <property type="match status" value="1"/>
</dbReference>
<dbReference type="RefSeq" id="WP_009323575.1">
    <property type="nucleotide sequence ID" value="NZ_CAOJUJ010000061.1"/>
</dbReference>
<dbReference type="InterPro" id="IPR011551">
    <property type="entry name" value="NTP_PyrPHydrolase_MazG"/>
</dbReference>
<evidence type="ECO:0000313" key="7">
    <source>
        <dbReference type="EMBL" id="MTS51991.1"/>
    </source>
</evidence>
<evidence type="ECO:0000313" key="3">
    <source>
        <dbReference type="EMBL" id="KJF40305.1"/>
    </source>
</evidence>
<dbReference type="GO" id="GO:0046061">
    <property type="term" value="P:dATP catabolic process"/>
    <property type="evidence" value="ECO:0007669"/>
    <property type="project" value="TreeGrafter"/>
</dbReference>
<dbReference type="PANTHER" id="PTHR30522:SF0">
    <property type="entry name" value="NUCLEOSIDE TRIPHOSPHATE PYROPHOSPHOHYDROLASE"/>
    <property type="match status" value="1"/>
</dbReference>
<keyword evidence="8" id="KW-1185">Reference proteome</keyword>
<dbReference type="Proteomes" id="UP000449193">
    <property type="component" value="Unassembled WGS sequence"/>
</dbReference>
<evidence type="ECO:0000313" key="8">
    <source>
        <dbReference type="Proteomes" id="UP000032483"/>
    </source>
</evidence>
<accession>A0A0W7TSQ7</accession>
<dbReference type="Pfam" id="PF03819">
    <property type="entry name" value="MazG"/>
    <property type="match status" value="2"/>
</dbReference>
<dbReference type="InterPro" id="IPR048015">
    <property type="entry name" value="NTP-PPase_MazG-like_N"/>
</dbReference>
<evidence type="ECO:0000313" key="6">
    <source>
        <dbReference type="EMBL" id="MTS28978.1"/>
    </source>
</evidence>
<name>A0A0D8J027_9FIRM</name>
<evidence type="ECO:0000313" key="4">
    <source>
        <dbReference type="EMBL" id="KUE76789.1"/>
    </source>
</evidence>
<protein>
    <submittedName>
        <fullName evidence="5">Nucleoside triphosphate pyrophosphohydrolase</fullName>
        <ecNumber evidence="5">3.6.1.9</ecNumber>
    </submittedName>
    <submittedName>
        <fullName evidence="3">Nucleotide pyrophosphohydrolase</fullName>
    </submittedName>
</protein>
<reference evidence="11 12" key="3">
    <citation type="journal article" date="2019" name="Nat. Med.">
        <title>A library of human gut bacterial isolates paired with longitudinal multiomics data enables mechanistic microbiome research.</title>
        <authorList>
            <person name="Poyet M."/>
            <person name="Groussin M."/>
            <person name="Gibbons S.M."/>
            <person name="Avila-Pacheco J."/>
            <person name="Jiang X."/>
            <person name="Kearney S.M."/>
            <person name="Perrotta A.R."/>
            <person name="Berdy B."/>
            <person name="Zhao S."/>
            <person name="Lieberman T.D."/>
            <person name="Swanson P.K."/>
            <person name="Smith M."/>
            <person name="Roesemann S."/>
            <person name="Alexander J.E."/>
            <person name="Rich S.A."/>
            <person name="Livny J."/>
            <person name="Vlamakis H."/>
            <person name="Clish C."/>
            <person name="Bullock K."/>
            <person name="Deik A."/>
            <person name="Scott J."/>
            <person name="Pierce K.A."/>
            <person name="Xavier R.J."/>
            <person name="Alm E.J."/>
        </authorList>
    </citation>
    <scope>NUCLEOTIDE SEQUENCE [LARGE SCALE GENOMIC DNA]</scope>
    <source>
        <strain evidence="6 12">BIOML-A4</strain>
        <strain evidence="7 11">BIOML-A7</strain>
    </source>
</reference>
<dbReference type="GO" id="GO:0046076">
    <property type="term" value="P:dTTP catabolic process"/>
    <property type="evidence" value="ECO:0007669"/>
    <property type="project" value="TreeGrafter"/>
</dbReference>
<dbReference type="GO" id="GO:0046052">
    <property type="term" value="P:UTP catabolic process"/>
    <property type="evidence" value="ECO:0007669"/>
    <property type="project" value="TreeGrafter"/>
</dbReference>
<dbReference type="SUPFAM" id="SSF101386">
    <property type="entry name" value="all-alpha NTP pyrophosphatases"/>
    <property type="match status" value="2"/>
</dbReference>
<keyword evidence="3" id="KW-0378">Hydrolase</keyword>
<dbReference type="GO" id="GO:0047429">
    <property type="term" value="F:nucleoside triphosphate diphosphatase activity"/>
    <property type="evidence" value="ECO:0007669"/>
    <property type="project" value="UniProtKB-EC"/>
</dbReference>
<reference evidence="4 9" key="2">
    <citation type="submission" date="2015-10" db="EMBL/GenBank/DDBJ databases">
        <title>A novel member of the family Ruminococcaceae isolated from human faeces.</title>
        <authorList>
            <person name="Shkoporov A.N."/>
            <person name="Chaplin A.V."/>
            <person name="Motuzova O.V."/>
            <person name="Kafarskaia L.I."/>
            <person name="Efimov B.A."/>
        </authorList>
    </citation>
    <scope>NUCLEOTIDE SEQUENCE [LARGE SCALE GENOMIC DNA]</scope>
    <source>
        <strain evidence="4 9">668</strain>
    </source>
</reference>
<evidence type="ECO:0000256" key="1">
    <source>
        <dbReference type="SAM" id="Coils"/>
    </source>
</evidence>
<comment type="caution">
    <text evidence="3">The sequence shown here is derived from an EMBL/GenBank/DDBJ whole genome shotgun (WGS) entry which is preliminary data.</text>
</comment>
<feature type="domain" description="NTP pyrophosphohydrolase MazG-like" evidence="2">
    <location>
        <begin position="172"/>
        <end position="232"/>
    </location>
</feature>
<dbReference type="EMBL" id="JXXK01000008">
    <property type="protein sequence ID" value="KJF40305.1"/>
    <property type="molecule type" value="Genomic_DNA"/>
</dbReference>
<dbReference type="NCBIfam" id="TIGR00444">
    <property type="entry name" value="mazG"/>
    <property type="match status" value="1"/>
</dbReference>